<accession>A0A7V6DNX2</accession>
<dbReference type="InterPro" id="IPR025641">
    <property type="entry name" value="DUF4340"/>
</dbReference>
<dbReference type="AlphaFoldDB" id="A0A7V6DNX2"/>
<protein>
    <submittedName>
        <fullName evidence="2">DUF4340 domain-containing protein</fullName>
    </submittedName>
</protein>
<reference evidence="2" key="1">
    <citation type="journal article" date="2020" name="mSystems">
        <title>Genome- and Community-Level Interaction Insights into Carbon Utilization and Element Cycling Functions of Hydrothermarchaeota in Hydrothermal Sediment.</title>
        <authorList>
            <person name="Zhou Z."/>
            <person name="Liu Y."/>
            <person name="Xu W."/>
            <person name="Pan J."/>
            <person name="Luo Z.H."/>
            <person name="Li M."/>
        </authorList>
    </citation>
    <scope>NUCLEOTIDE SEQUENCE [LARGE SCALE GENOMIC DNA]</scope>
    <source>
        <strain evidence="2">SpSt-767</strain>
    </source>
</reference>
<evidence type="ECO:0000259" key="1">
    <source>
        <dbReference type="Pfam" id="PF14238"/>
    </source>
</evidence>
<sequence>MTPRRLLPFLAVFLVLAATYFTLEWHRGKVARQEEEAKKVFAVPERDITAITLKRPSEEIRLVKEGKNWRLTSPVKEQADNVAMNSLLAGLSQLRFTRDLGAEKDLKPFGLDQPSLVVTFTAGKKSSTLDVGKKAPGDQGYYARKGQDSRVLIINNADKESLDRSLADLRNRALFDFAADQVKSLKVKTASTQVVLEKKDRTWTWVGHEQVKIDQDRLERLLRYLSLARAKEFVPGPITGKDLKTYGLAPPALEITVATDKGEQSLLLGSRKQNECYARQGEQAPVVLTENLLLDFFTEPLEKVAGLKSNPLWEHVRGVFPAYLEDRRLWSGEVKDVASLSWGSKELTWTAAKEGDFYKLTGPDNKEVRQPALRVELVLLKLRDLEAAIQLPSVNPQEKAKSFLELRSADGKTLFRLDELGVVNDQSKIRYTRGTELPKEALVARTAFEQWHQNLDRLTVPPPSPGKQ</sequence>
<proteinExistence type="predicted"/>
<name>A0A7V6DNX2_9BACT</name>
<dbReference type="Pfam" id="PF14238">
    <property type="entry name" value="DUF4340"/>
    <property type="match status" value="1"/>
</dbReference>
<dbReference type="EMBL" id="DTGR01000032">
    <property type="protein sequence ID" value="HHS28491.1"/>
    <property type="molecule type" value="Genomic_DNA"/>
</dbReference>
<gene>
    <name evidence="2" type="ORF">ENV52_02160</name>
</gene>
<comment type="caution">
    <text evidence="2">The sequence shown here is derived from an EMBL/GenBank/DDBJ whole genome shotgun (WGS) entry which is preliminary data.</text>
</comment>
<feature type="domain" description="DUF4340" evidence="1">
    <location>
        <begin position="69"/>
        <end position="248"/>
    </location>
</feature>
<evidence type="ECO:0000313" key="2">
    <source>
        <dbReference type="EMBL" id="HHS28491.1"/>
    </source>
</evidence>
<organism evidence="2">
    <name type="scientific">Desulfobacca acetoxidans</name>
    <dbReference type="NCBI Taxonomy" id="60893"/>
    <lineage>
        <taxon>Bacteria</taxon>
        <taxon>Pseudomonadati</taxon>
        <taxon>Thermodesulfobacteriota</taxon>
        <taxon>Desulfobaccia</taxon>
        <taxon>Desulfobaccales</taxon>
        <taxon>Desulfobaccaceae</taxon>
        <taxon>Desulfobacca</taxon>
    </lineage>
</organism>